<comment type="caution">
    <text evidence="3">The sequence shown here is derived from an EMBL/GenBank/DDBJ whole genome shotgun (WGS) entry which is preliminary data.</text>
</comment>
<dbReference type="PANTHER" id="PTHR39196:SF1">
    <property type="entry name" value="PRIMOSOME, DNAD SUBUNIT"/>
    <property type="match status" value="1"/>
</dbReference>
<evidence type="ECO:0000259" key="2">
    <source>
        <dbReference type="Pfam" id="PF14297"/>
    </source>
</evidence>
<accession>A0ABW9T5Q5</accession>
<dbReference type="Proteomes" id="UP000435177">
    <property type="component" value="Unassembled WGS sequence"/>
</dbReference>
<dbReference type="Pfam" id="PF14297">
    <property type="entry name" value="Lin1244_N"/>
    <property type="match status" value="1"/>
</dbReference>
<evidence type="ECO:0000313" key="3">
    <source>
        <dbReference type="EMBL" id="MUG68663.1"/>
    </source>
</evidence>
<reference evidence="3 4" key="1">
    <citation type="submission" date="2019-11" db="EMBL/GenBank/DDBJ databases">
        <title>Draft genome sequences of five Paenibacillus species of dairy origin.</title>
        <authorList>
            <person name="Olajide A.M."/>
            <person name="Chen S."/>
            <person name="Lapointe G."/>
        </authorList>
    </citation>
    <scope>NUCLEOTIDE SEQUENCE [LARGE SCALE GENOMIC DNA]</scope>
    <source>
        <strain evidence="3 4">3CS1</strain>
    </source>
</reference>
<proteinExistence type="predicted"/>
<keyword evidence="4" id="KW-1185">Reference proteome</keyword>
<dbReference type="PANTHER" id="PTHR39196">
    <property type="entry name" value="PRIMOSOME, DNAD SUBUNIT"/>
    <property type="match status" value="1"/>
</dbReference>
<gene>
    <name evidence="3" type="ORF">GNP94_22080</name>
</gene>
<organism evidence="3 4">
    <name type="scientific">Paenibacillus campinasensis</name>
    <dbReference type="NCBI Taxonomy" id="66347"/>
    <lineage>
        <taxon>Bacteria</taxon>
        <taxon>Bacillati</taxon>
        <taxon>Bacillota</taxon>
        <taxon>Bacilli</taxon>
        <taxon>Bacillales</taxon>
        <taxon>Paenibacillaceae</taxon>
        <taxon>Paenibacillus</taxon>
    </lineage>
</organism>
<feature type="region of interest" description="Disordered" evidence="1">
    <location>
        <begin position="158"/>
        <end position="212"/>
    </location>
</feature>
<feature type="compositionally biased region" description="Basic and acidic residues" evidence="1">
    <location>
        <begin position="169"/>
        <end position="187"/>
    </location>
</feature>
<dbReference type="RefSeq" id="WP_155619029.1">
    <property type="nucleotide sequence ID" value="NZ_WOAA01000031.1"/>
</dbReference>
<protein>
    <submittedName>
        <fullName evidence="3">DUF4373 domain-containing protein</fullName>
    </submittedName>
</protein>
<dbReference type="InterPro" id="IPR025400">
    <property type="entry name" value="Lin1244/Lin1753-like_N"/>
</dbReference>
<evidence type="ECO:0000313" key="4">
    <source>
        <dbReference type="Proteomes" id="UP000435177"/>
    </source>
</evidence>
<evidence type="ECO:0000256" key="1">
    <source>
        <dbReference type="SAM" id="MobiDB-lite"/>
    </source>
</evidence>
<feature type="domain" description="Lin1244/Lin1753-like N-terminal" evidence="2">
    <location>
        <begin position="11"/>
        <end position="102"/>
    </location>
</feature>
<sequence length="359" mass="41048">MARPLKDSLDYFPLDIDFDQDDKLVVTVSRYGMEGLGVIVKLMGEVYRNGYFYPWTEREHYVFSNRVNVDINLVKEIVNECIKWDFFNNKVYESHGILTSKGFQKRFLEAAKRRKNITMVEEYLLIDPEEECKNVIHGIAVINAQGNTVNVYINPDKCNSKAAETPQSKVKESKGKESTESDNKDLPPEPAAPADAQPSVSGRKGRAKPEYSEDSPYYKMAVYFQEKVEEMAKGEGLTHLTANTNLQSWANDFRLLVEKDKHSDRNLIREVMDWVVTDSFWKSNILSAKAFREKFPKLVIEMRNKTRRQTGGRSVGSAKPKIDVVPSIKEAPGVPVVTDDEMEKYMELARQMSEGKKHA</sequence>
<name>A0ABW9T5Q5_9BACL</name>
<dbReference type="EMBL" id="WOAA01000031">
    <property type="protein sequence ID" value="MUG68663.1"/>
    <property type="molecule type" value="Genomic_DNA"/>
</dbReference>